<dbReference type="GO" id="GO:0051301">
    <property type="term" value="P:cell division"/>
    <property type="evidence" value="ECO:0007669"/>
    <property type="project" value="UniProtKB-KW"/>
</dbReference>
<evidence type="ECO:0000256" key="3">
    <source>
        <dbReference type="ARBA" id="ARBA00012211"/>
    </source>
</evidence>
<keyword evidence="12 14" id="KW-0961">Cell wall biogenesis/degradation</keyword>
<feature type="domain" description="Mur ligase N-terminal catalytic" evidence="15">
    <location>
        <begin position="17"/>
        <end position="116"/>
    </location>
</feature>
<comment type="pathway">
    <text evidence="2 14">Cell wall biogenesis; peptidoglycan biosynthesis.</text>
</comment>
<dbReference type="GO" id="GO:0005737">
    <property type="term" value="C:cytoplasm"/>
    <property type="evidence" value="ECO:0007669"/>
    <property type="project" value="UniProtKB-SubCell"/>
</dbReference>
<dbReference type="GO" id="GO:0008360">
    <property type="term" value="P:regulation of cell shape"/>
    <property type="evidence" value="ECO:0007669"/>
    <property type="project" value="UniProtKB-KW"/>
</dbReference>
<feature type="domain" description="Mur ligase C-terminal" evidence="16">
    <location>
        <begin position="323"/>
        <end position="456"/>
    </location>
</feature>
<dbReference type="Pfam" id="PF08245">
    <property type="entry name" value="Mur_ligase_M"/>
    <property type="match status" value="1"/>
</dbReference>
<comment type="subcellular location">
    <subcellularLocation>
        <location evidence="1 14">Cytoplasm</location>
    </subcellularLocation>
</comment>
<dbReference type="Gene3D" id="3.40.1190.10">
    <property type="entry name" value="Mur-like, catalytic domain"/>
    <property type="match status" value="1"/>
</dbReference>
<dbReference type="InterPro" id="IPR000713">
    <property type="entry name" value="Mur_ligase_N"/>
</dbReference>
<evidence type="ECO:0000256" key="8">
    <source>
        <dbReference type="ARBA" id="ARBA00022840"/>
    </source>
</evidence>
<dbReference type="AlphaFoldDB" id="A0A520S538"/>
<dbReference type="GO" id="GO:0071555">
    <property type="term" value="P:cell wall organization"/>
    <property type="evidence" value="ECO:0007669"/>
    <property type="project" value="UniProtKB-KW"/>
</dbReference>
<dbReference type="GO" id="GO:0009252">
    <property type="term" value="P:peptidoglycan biosynthetic process"/>
    <property type="evidence" value="ECO:0007669"/>
    <property type="project" value="UniProtKB-UniRule"/>
</dbReference>
<dbReference type="Gene3D" id="3.40.50.720">
    <property type="entry name" value="NAD(P)-binding Rossmann-like Domain"/>
    <property type="match status" value="1"/>
</dbReference>
<dbReference type="InterPro" id="IPR013221">
    <property type="entry name" value="Mur_ligase_cen"/>
</dbReference>
<keyword evidence="7 14" id="KW-0547">Nucleotide-binding</keyword>
<evidence type="ECO:0000256" key="11">
    <source>
        <dbReference type="ARBA" id="ARBA00023306"/>
    </source>
</evidence>
<dbReference type="EMBL" id="SHAG01000002">
    <property type="protein sequence ID" value="RZO77509.1"/>
    <property type="molecule type" value="Genomic_DNA"/>
</dbReference>
<evidence type="ECO:0000256" key="14">
    <source>
        <dbReference type="HAMAP-Rule" id="MF_00046"/>
    </source>
</evidence>
<dbReference type="SUPFAM" id="SSF53244">
    <property type="entry name" value="MurD-like peptide ligases, peptide-binding domain"/>
    <property type="match status" value="1"/>
</dbReference>
<evidence type="ECO:0000259" key="17">
    <source>
        <dbReference type="Pfam" id="PF08245"/>
    </source>
</evidence>
<gene>
    <name evidence="14" type="primary">murC</name>
    <name evidence="18" type="ORF">EVA68_01265</name>
</gene>
<keyword evidence="5 14" id="KW-0436">Ligase</keyword>
<evidence type="ECO:0000256" key="7">
    <source>
        <dbReference type="ARBA" id="ARBA00022741"/>
    </source>
</evidence>
<evidence type="ECO:0000259" key="15">
    <source>
        <dbReference type="Pfam" id="PF01225"/>
    </source>
</evidence>
<dbReference type="HAMAP" id="MF_00046">
    <property type="entry name" value="MurC"/>
    <property type="match status" value="1"/>
</dbReference>
<dbReference type="InterPro" id="IPR005758">
    <property type="entry name" value="UDP-N-AcMur_Ala_ligase_MurC"/>
</dbReference>
<evidence type="ECO:0000256" key="4">
    <source>
        <dbReference type="ARBA" id="ARBA00022490"/>
    </source>
</evidence>
<evidence type="ECO:0000259" key="16">
    <source>
        <dbReference type="Pfam" id="PF02875"/>
    </source>
</evidence>
<comment type="caution">
    <text evidence="18">The sequence shown here is derived from an EMBL/GenBank/DDBJ whole genome shotgun (WGS) entry which is preliminary data.</text>
</comment>
<keyword evidence="6 14" id="KW-0132">Cell division</keyword>
<evidence type="ECO:0000256" key="13">
    <source>
        <dbReference type="ARBA" id="ARBA00047833"/>
    </source>
</evidence>
<sequence length="476" mass="52416">MQDRTYLDAVEMRRIKHIHFVGIGGAGMCGIAEVLHNQGYAISGSDLVTSGVTERLKKIGVDVSIGHSAKNVSGADVVVVSTAIDPYNVEVAAALKQRTPVIPRAEMLGELMRYRYGIAVAGTHGKTTATSLIVSIFSQGGLDPTFIIGGLLNSAESNAQLGASRYLVAEADESDSSFLYLQPMVVILTNIDRDHLNNYEGSFEKLKLAFLAFIHNLPFYGFLVACIDDPGVRSILPDIKRPVLTYGFDKDADVRAYDYVQYTNMATFSVSSKDREKALKIELAMPGRHNALNALASIAIAIDENVTDRDIVDGLASFQGVERRFEMHGTFSIGNGTFLLVDDYGHHPREVRETVKAVRAGWPENRLVMVYQPHRYTRTFELFDQFINVLSDVDYLILVDVYAAGEQFIDGAASKDLYDNLKVHSQVDHVAEMKDVPRHLGHILQAGDLLLTQGAGETAQLASDLTMSWEDRRVIA</sequence>
<evidence type="ECO:0000256" key="6">
    <source>
        <dbReference type="ARBA" id="ARBA00022618"/>
    </source>
</evidence>
<evidence type="ECO:0000313" key="18">
    <source>
        <dbReference type="EMBL" id="RZO77509.1"/>
    </source>
</evidence>
<dbReference type="PANTHER" id="PTHR43445:SF3">
    <property type="entry name" value="UDP-N-ACETYLMURAMATE--L-ALANINE LIGASE"/>
    <property type="match status" value="1"/>
</dbReference>
<evidence type="ECO:0000256" key="2">
    <source>
        <dbReference type="ARBA" id="ARBA00004752"/>
    </source>
</evidence>
<protein>
    <recommendedName>
        <fullName evidence="3 14">UDP-N-acetylmuramate--L-alanine ligase</fullName>
        <ecNumber evidence="3 14">6.3.2.8</ecNumber>
    </recommendedName>
    <alternativeName>
        <fullName evidence="14">UDP-N-acetylmuramoyl-L-alanine synthetase</fullName>
    </alternativeName>
</protein>
<name>A0A520S538_9GAMM</name>
<evidence type="ECO:0000256" key="5">
    <source>
        <dbReference type="ARBA" id="ARBA00022598"/>
    </source>
</evidence>
<evidence type="ECO:0000256" key="9">
    <source>
        <dbReference type="ARBA" id="ARBA00022960"/>
    </source>
</evidence>
<keyword evidence="11 14" id="KW-0131">Cell cycle</keyword>
<keyword evidence="4 14" id="KW-0963">Cytoplasm</keyword>
<dbReference type="InterPro" id="IPR004101">
    <property type="entry name" value="Mur_ligase_C"/>
</dbReference>
<proteinExistence type="inferred from homology"/>
<dbReference type="GO" id="GO:0008763">
    <property type="term" value="F:UDP-N-acetylmuramate-L-alanine ligase activity"/>
    <property type="evidence" value="ECO:0007669"/>
    <property type="project" value="UniProtKB-UniRule"/>
</dbReference>
<dbReference type="NCBIfam" id="TIGR01082">
    <property type="entry name" value="murC"/>
    <property type="match status" value="1"/>
</dbReference>
<dbReference type="SUPFAM" id="SSF51984">
    <property type="entry name" value="MurCD N-terminal domain"/>
    <property type="match status" value="1"/>
</dbReference>
<dbReference type="InterPro" id="IPR036615">
    <property type="entry name" value="Mur_ligase_C_dom_sf"/>
</dbReference>
<dbReference type="Pfam" id="PF01225">
    <property type="entry name" value="Mur_ligase"/>
    <property type="match status" value="1"/>
</dbReference>
<evidence type="ECO:0000256" key="1">
    <source>
        <dbReference type="ARBA" id="ARBA00004496"/>
    </source>
</evidence>
<dbReference type="UniPathway" id="UPA00219"/>
<dbReference type="InterPro" id="IPR050061">
    <property type="entry name" value="MurCDEF_pg_biosynth"/>
</dbReference>
<organism evidence="18 19">
    <name type="scientific">OM182 bacterium</name>
    <dbReference type="NCBI Taxonomy" id="2510334"/>
    <lineage>
        <taxon>Bacteria</taxon>
        <taxon>Pseudomonadati</taxon>
        <taxon>Pseudomonadota</taxon>
        <taxon>Gammaproteobacteria</taxon>
        <taxon>OMG group</taxon>
        <taxon>OM182 clade</taxon>
    </lineage>
</organism>
<dbReference type="PANTHER" id="PTHR43445">
    <property type="entry name" value="UDP-N-ACETYLMURAMATE--L-ALANINE LIGASE-RELATED"/>
    <property type="match status" value="1"/>
</dbReference>
<reference evidence="18 19" key="1">
    <citation type="submission" date="2019-02" db="EMBL/GenBank/DDBJ databases">
        <title>Prokaryotic population dynamics and viral predation in marine succession experiment using metagenomics: the confinement effect.</title>
        <authorList>
            <person name="Haro-Moreno J.M."/>
            <person name="Rodriguez-Valera F."/>
            <person name="Lopez-Perez M."/>
        </authorList>
    </citation>
    <scope>NUCLEOTIDE SEQUENCE [LARGE SCALE GENOMIC DNA]</scope>
    <source>
        <strain evidence="18">MED-G157</strain>
    </source>
</reference>
<evidence type="ECO:0000313" key="19">
    <source>
        <dbReference type="Proteomes" id="UP000316199"/>
    </source>
</evidence>
<feature type="binding site" evidence="14">
    <location>
        <begin position="122"/>
        <end position="128"/>
    </location>
    <ligand>
        <name>ATP</name>
        <dbReference type="ChEBI" id="CHEBI:30616"/>
    </ligand>
</feature>
<dbReference type="GO" id="GO:0005524">
    <property type="term" value="F:ATP binding"/>
    <property type="evidence" value="ECO:0007669"/>
    <property type="project" value="UniProtKB-UniRule"/>
</dbReference>
<comment type="similarity">
    <text evidence="14">Belongs to the MurCDEF family.</text>
</comment>
<keyword evidence="10 14" id="KW-0573">Peptidoglycan synthesis</keyword>
<comment type="function">
    <text evidence="14">Cell wall formation.</text>
</comment>
<dbReference type="Gene3D" id="3.90.190.20">
    <property type="entry name" value="Mur ligase, C-terminal domain"/>
    <property type="match status" value="1"/>
</dbReference>
<feature type="domain" description="Mur ligase central" evidence="17">
    <location>
        <begin position="120"/>
        <end position="301"/>
    </location>
</feature>
<comment type="catalytic activity">
    <reaction evidence="13 14">
        <text>UDP-N-acetyl-alpha-D-muramate + L-alanine + ATP = UDP-N-acetyl-alpha-D-muramoyl-L-alanine + ADP + phosphate + H(+)</text>
        <dbReference type="Rhea" id="RHEA:23372"/>
        <dbReference type="ChEBI" id="CHEBI:15378"/>
        <dbReference type="ChEBI" id="CHEBI:30616"/>
        <dbReference type="ChEBI" id="CHEBI:43474"/>
        <dbReference type="ChEBI" id="CHEBI:57972"/>
        <dbReference type="ChEBI" id="CHEBI:70757"/>
        <dbReference type="ChEBI" id="CHEBI:83898"/>
        <dbReference type="ChEBI" id="CHEBI:456216"/>
        <dbReference type="EC" id="6.3.2.8"/>
    </reaction>
</comment>
<accession>A0A520S538</accession>
<dbReference type="SUPFAM" id="SSF53623">
    <property type="entry name" value="MurD-like peptide ligases, catalytic domain"/>
    <property type="match status" value="1"/>
</dbReference>
<dbReference type="Pfam" id="PF02875">
    <property type="entry name" value="Mur_ligase_C"/>
    <property type="match status" value="1"/>
</dbReference>
<dbReference type="FunFam" id="3.40.1190.10:FF:000001">
    <property type="entry name" value="UDP-N-acetylmuramate--L-alanine ligase"/>
    <property type="match status" value="1"/>
</dbReference>
<evidence type="ECO:0000256" key="10">
    <source>
        <dbReference type="ARBA" id="ARBA00022984"/>
    </source>
</evidence>
<dbReference type="Proteomes" id="UP000316199">
    <property type="component" value="Unassembled WGS sequence"/>
</dbReference>
<dbReference type="InterPro" id="IPR036565">
    <property type="entry name" value="Mur-like_cat_sf"/>
</dbReference>
<dbReference type="EC" id="6.3.2.8" evidence="3 14"/>
<keyword evidence="8 14" id="KW-0067">ATP-binding</keyword>
<keyword evidence="9 14" id="KW-0133">Cell shape</keyword>
<evidence type="ECO:0000256" key="12">
    <source>
        <dbReference type="ARBA" id="ARBA00023316"/>
    </source>
</evidence>